<dbReference type="AlphaFoldDB" id="A0A5B8MXF9"/>
<sequence>MVRDTGKLHHMCSASLVSPGVILTAAHCFHKDDEIYEYDNDFAGRYREQREVSEGYKAVLGKSASVWAHDGDGDRHVVGVKKIVVGEPFEYRRGSAFWDLALVFLETCQTHNPVKIFTGAVEAPKNVTVVGFGDTETHCVYEVSAADEVDDMSKMEYSIVDCEADPACSKHGGTFCTSETICMRRRGKASCNGDSGAPIFYPSALRPGEHLQVGILSGGELDFDVFSGESSFVDHARAVRLPNYTSWLKHWLRQDTCLERVEDVFVDEM</sequence>
<dbReference type="EMBL" id="CP031049">
    <property type="protein sequence ID" value="QDZ25217.1"/>
    <property type="molecule type" value="Genomic_DNA"/>
</dbReference>
<evidence type="ECO:0000256" key="2">
    <source>
        <dbReference type="ARBA" id="ARBA00023157"/>
    </source>
</evidence>
<evidence type="ECO:0000259" key="3">
    <source>
        <dbReference type="PROSITE" id="PS50240"/>
    </source>
</evidence>
<gene>
    <name evidence="4" type="ORF">A3770_16p77350</name>
</gene>
<evidence type="ECO:0000313" key="5">
    <source>
        <dbReference type="Proteomes" id="UP000316726"/>
    </source>
</evidence>
<dbReference type="SUPFAM" id="SSF50494">
    <property type="entry name" value="Trypsin-like serine proteases"/>
    <property type="match status" value="1"/>
</dbReference>
<dbReference type="InterPro" id="IPR043504">
    <property type="entry name" value="Peptidase_S1_PA_chymotrypsin"/>
</dbReference>
<comment type="similarity">
    <text evidence="1">Belongs to the peptidase S1 family.</text>
</comment>
<keyword evidence="5" id="KW-1185">Reference proteome</keyword>
<dbReference type="PRINTS" id="PR00722">
    <property type="entry name" value="CHYMOTRYPSIN"/>
</dbReference>
<dbReference type="PANTHER" id="PTHR24276">
    <property type="entry name" value="POLYSERASE-RELATED"/>
    <property type="match status" value="1"/>
</dbReference>
<accession>A0A5B8MXF9</accession>
<proteinExistence type="inferred from homology"/>
<dbReference type="PROSITE" id="PS50240">
    <property type="entry name" value="TRYPSIN_DOM"/>
    <property type="match status" value="1"/>
</dbReference>
<dbReference type="Pfam" id="PF00089">
    <property type="entry name" value="Trypsin"/>
    <property type="match status" value="1"/>
</dbReference>
<dbReference type="Gene3D" id="2.40.10.10">
    <property type="entry name" value="Trypsin-like serine proteases"/>
    <property type="match status" value="1"/>
</dbReference>
<protein>
    <recommendedName>
        <fullName evidence="3">Peptidase S1 domain-containing protein</fullName>
    </recommendedName>
</protein>
<evidence type="ECO:0000313" key="4">
    <source>
        <dbReference type="EMBL" id="QDZ25217.1"/>
    </source>
</evidence>
<dbReference type="InterPro" id="IPR050430">
    <property type="entry name" value="Peptidase_S1"/>
</dbReference>
<dbReference type="InterPro" id="IPR009003">
    <property type="entry name" value="Peptidase_S1_PA"/>
</dbReference>
<dbReference type="GO" id="GO:0004252">
    <property type="term" value="F:serine-type endopeptidase activity"/>
    <property type="evidence" value="ECO:0007669"/>
    <property type="project" value="InterPro"/>
</dbReference>
<dbReference type="InterPro" id="IPR001314">
    <property type="entry name" value="Peptidase_S1A"/>
</dbReference>
<dbReference type="Proteomes" id="UP000316726">
    <property type="component" value="Chromosome 16"/>
</dbReference>
<dbReference type="InterPro" id="IPR018114">
    <property type="entry name" value="TRYPSIN_HIS"/>
</dbReference>
<dbReference type="InterPro" id="IPR001254">
    <property type="entry name" value="Trypsin_dom"/>
</dbReference>
<keyword evidence="2" id="KW-1015">Disulfide bond</keyword>
<organism evidence="4 5">
    <name type="scientific">Chloropicon primus</name>
    <dbReference type="NCBI Taxonomy" id="1764295"/>
    <lineage>
        <taxon>Eukaryota</taxon>
        <taxon>Viridiplantae</taxon>
        <taxon>Chlorophyta</taxon>
        <taxon>Chloropicophyceae</taxon>
        <taxon>Chloropicales</taxon>
        <taxon>Chloropicaceae</taxon>
        <taxon>Chloropicon</taxon>
    </lineage>
</organism>
<dbReference type="PANTHER" id="PTHR24276:SF98">
    <property type="entry name" value="FI18310P1-RELATED"/>
    <property type="match status" value="1"/>
</dbReference>
<evidence type="ECO:0000256" key="1">
    <source>
        <dbReference type="ARBA" id="ARBA00007664"/>
    </source>
</evidence>
<name>A0A5B8MXF9_9CHLO</name>
<feature type="domain" description="Peptidase S1" evidence="3">
    <location>
        <begin position="1"/>
        <end position="253"/>
    </location>
</feature>
<dbReference type="GO" id="GO:0006508">
    <property type="term" value="P:proteolysis"/>
    <property type="evidence" value="ECO:0007669"/>
    <property type="project" value="InterPro"/>
</dbReference>
<dbReference type="OrthoDB" id="10059102at2759"/>
<dbReference type="PROSITE" id="PS00134">
    <property type="entry name" value="TRYPSIN_HIS"/>
    <property type="match status" value="1"/>
</dbReference>
<dbReference type="SMART" id="SM00020">
    <property type="entry name" value="Tryp_SPc"/>
    <property type="match status" value="1"/>
</dbReference>
<reference evidence="4 5" key="1">
    <citation type="submission" date="2018-07" db="EMBL/GenBank/DDBJ databases">
        <title>The complete nuclear genome of the prasinophyte Chloropicon primus (CCMP1205).</title>
        <authorList>
            <person name="Pombert J.-F."/>
            <person name="Otis C."/>
            <person name="Turmel M."/>
            <person name="Lemieux C."/>
        </authorList>
    </citation>
    <scope>NUCLEOTIDE SEQUENCE [LARGE SCALE GENOMIC DNA]</scope>
    <source>
        <strain evidence="4 5">CCMP1205</strain>
    </source>
</reference>